<feature type="transmembrane region" description="Helical" evidence="2">
    <location>
        <begin position="104"/>
        <end position="126"/>
    </location>
</feature>
<keyword evidence="4" id="KW-1185">Reference proteome</keyword>
<evidence type="ECO:0000313" key="4">
    <source>
        <dbReference type="Proteomes" id="UP000199076"/>
    </source>
</evidence>
<proteinExistence type="predicted"/>
<feature type="transmembrane region" description="Helical" evidence="2">
    <location>
        <begin position="51"/>
        <end position="74"/>
    </location>
</feature>
<keyword evidence="2" id="KW-0812">Transmembrane</keyword>
<reference evidence="4" key="1">
    <citation type="submission" date="2016-10" db="EMBL/GenBank/DDBJ databases">
        <authorList>
            <person name="Varghese N."/>
            <person name="Submissions S."/>
        </authorList>
    </citation>
    <scope>NUCLEOTIDE SEQUENCE [LARGE SCALE GENOMIC DNA]</scope>
    <source>
        <strain evidence="4">IBRC-M 10760</strain>
    </source>
</reference>
<evidence type="ECO:0000256" key="2">
    <source>
        <dbReference type="SAM" id="Phobius"/>
    </source>
</evidence>
<keyword evidence="2" id="KW-1133">Transmembrane helix</keyword>
<dbReference type="AlphaFoldDB" id="A0A1G7M2H9"/>
<gene>
    <name evidence="3" type="ORF">SAMN05216218_107107</name>
</gene>
<dbReference type="EMBL" id="FNBK01000007">
    <property type="protein sequence ID" value="SDF55834.1"/>
    <property type="molecule type" value="Genomic_DNA"/>
</dbReference>
<dbReference type="RefSeq" id="WP_092691668.1">
    <property type="nucleotide sequence ID" value="NZ_FNBK01000007.1"/>
</dbReference>
<feature type="compositionally biased region" description="Basic and acidic residues" evidence="1">
    <location>
        <begin position="177"/>
        <end position="202"/>
    </location>
</feature>
<evidence type="ECO:0000313" key="3">
    <source>
        <dbReference type="EMBL" id="SDF55834.1"/>
    </source>
</evidence>
<feature type="region of interest" description="Disordered" evidence="1">
    <location>
        <begin position="168"/>
        <end position="215"/>
    </location>
</feature>
<protein>
    <submittedName>
        <fullName evidence="3">Uncharacterized protein</fullName>
    </submittedName>
</protein>
<organism evidence="3 4">
    <name type="scientific">Halorientalis regularis</name>
    <dbReference type="NCBI Taxonomy" id="660518"/>
    <lineage>
        <taxon>Archaea</taxon>
        <taxon>Methanobacteriati</taxon>
        <taxon>Methanobacteriota</taxon>
        <taxon>Stenosarchaea group</taxon>
        <taxon>Halobacteria</taxon>
        <taxon>Halobacteriales</taxon>
        <taxon>Haloarculaceae</taxon>
        <taxon>Halorientalis</taxon>
    </lineage>
</organism>
<dbReference type="Proteomes" id="UP000199076">
    <property type="component" value="Unassembled WGS sequence"/>
</dbReference>
<accession>A0A1G7M2H9</accession>
<dbReference type="STRING" id="660518.SAMN05216218_107107"/>
<dbReference type="OrthoDB" id="291824at2157"/>
<evidence type="ECO:0000256" key="1">
    <source>
        <dbReference type="SAM" id="MobiDB-lite"/>
    </source>
</evidence>
<sequence>MAHPAESAFVGAIIGLVTALIAFPTRVGRLLAPAGGAVVEGIRWTSETLPYWAFILTIFLGTLIVAVVVAYEFARVGYAAVRRAGPRTKRIIRFVTPNTPIGKAAFAFCFTILFLIGSVWALPYVIGDLGENSAVSNAGNFTSGDDPKSALENANDRMNDVLSGDVAAQGGAEGASDDERAYDRPRPDGDGDRLKDSWERAGETPGGAELPDADPDRMDLYVQFDYGSYTHPLSQRERQALKQVWADMPVENPDGSTGITLHIDDERDDGYGGAIGAEVSVSGERVEDVHQYYTAQNLGPRRCHYHQVVVGEVRGGSQVGFASAPGFGSVVDDERRAYDGDVPFRVHVITHELLHNVVGEVDGGTHTSEGWLSPTVDADEAFLSDAAKEELNDGLAGSGYYQQNLC</sequence>
<keyword evidence="2" id="KW-0472">Membrane</keyword>
<name>A0A1G7M2H9_9EURY</name>